<dbReference type="InterPro" id="IPR000073">
    <property type="entry name" value="AB_hydrolase_1"/>
</dbReference>
<dbReference type="GO" id="GO:0016787">
    <property type="term" value="F:hydrolase activity"/>
    <property type="evidence" value="ECO:0007669"/>
    <property type="project" value="UniProtKB-KW"/>
</dbReference>
<evidence type="ECO:0000313" key="5">
    <source>
        <dbReference type="Proteomes" id="UP001285354"/>
    </source>
</evidence>
<keyword evidence="1" id="KW-0378">Hydrolase</keyword>
<dbReference type="EMBL" id="JAUBYV010000001">
    <property type="protein sequence ID" value="KAK2630453.1"/>
    <property type="molecule type" value="Genomic_DNA"/>
</dbReference>
<dbReference type="Proteomes" id="UP001285354">
    <property type="component" value="Unassembled WGS sequence"/>
</dbReference>
<evidence type="ECO:0000259" key="3">
    <source>
        <dbReference type="Pfam" id="PF00561"/>
    </source>
</evidence>
<keyword evidence="5" id="KW-1185">Reference proteome</keyword>
<comment type="similarity">
    <text evidence="2">Belongs to the AB hydrolase superfamily. Epoxide hydrolase family.</text>
</comment>
<evidence type="ECO:0000256" key="1">
    <source>
        <dbReference type="ARBA" id="ARBA00022801"/>
    </source>
</evidence>
<name>A0AAD9WHD9_9HELO</name>
<protein>
    <recommendedName>
        <fullName evidence="3">AB hydrolase-1 domain-containing protein</fullName>
    </recommendedName>
</protein>
<evidence type="ECO:0000256" key="2">
    <source>
        <dbReference type="ARBA" id="ARBA00038334"/>
    </source>
</evidence>
<gene>
    <name evidence="4" type="ORF">QTJ16_001273</name>
</gene>
<dbReference type="Gene3D" id="3.40.50.1820">
    <property type="entry name" value="alpha/beta hydrolase"/>
    <property type="match status" value="1"/>
</dbReference>
<dbReference type="PANTHER" id="PTHR43329">
    <property type="entry name" value="EPOXIDE HYDROLASE"/>
    <property type="match status" value="1"/>
</dbReference>
<evidence type="ECO:0000313" key="4">
    <source>
        <dbReference type="EMBL" id="KAK2630453.1"/>
    </source>
</evidence>
<sequence>MEYLYSNFITTRNFTYSYVHIKPTDVQKPYILFLHGFPGSSYDWRHQIFCFEQMGYGIIVPDLLGYGGTSKPVDIRAYTGKGMAEDLMELLKSEKIPQLIAIAHDWCASLDLLLRMIFLLIDGRGSFLLSRLANYFPDLFSKLAFLDVGYSAPGHGLTRETVEFVNKSVKEAMGFEIFGYFLFFDEEDAAGLMSLNVDSLQSLMHSTNNELGKEYIGATGGMRKWLGEKRIAKREDWLEPEAIEHDRKLFARENGGYAAALNWYRAQLHDINAEDDKAIPEANCILNQPVLLITTDNFISATADMATQMKVSAPNLQVEKVEGNHWIMLQKNSDVNEILCRFVEH</sequence>
<dbReference type="InterPro" id="IPR000639">
    <property type="entry name" value="Epox_hydrolase-like"/>
</dbReference>
<dbReference type="SUPFAM" id="SSF53474">
    <property type="entry name" value="alpha/beta-Hydrolases"/>
    <property type="match status" value="1"/>
</dbReference>
<accession>A0AAD9WHD9</accession>
<comment type="caution">
    <text evidence="4">The sequence shown here is derived from an EMBL/GenBank/DDBJ whole genome shotgun (WGS) entry which is preliminary data.</text>
</comment>
<dbReference type="InterPro" id="IPR029058">
    <property type="entry name" value="AB_hydrolase_fold"/>
</dbReference>
<proteinExistence type="inferred from homology"/>
<dbReference type="PRINTS" id="PR00412">
    <property type="entry name" value="EPOXHYDRLASE"/>
</dbReference>
<reference evidence="4" key="1">
    <citation type="submission" date="2023-06" db="EMBL/GenBank/DDBJ databases">
        <title>Draft genome of Marssonina rosae.</title>
        <authorList>
            <person name="Cheng Q."/>
        </authorList>
    </citation>
    <scope>NUCLEOTIDE SEQUENCE</scope>
    <source>
        <strain evidence="4">R4</strain>
    </source>
</reference>
<dbReference type="Pfam" id="PF00561">
    <property type="entry name" value="Abhydrolase_1"/>
    <property type="match status" value="1"/>
</dbReference>
<dbReference type="AlphaFoldDB" id="A0AAD9WHD9"/>
<organism evidence="4 5">
    <name type="scientific">Diplocarpon rosae</name>
    <dbReference type="NCBI Taxonomy" id="946125"/>
    <lineage>
        <taxon>Eukaryota</taxon>
        <taxon>Fungi</taxon>
        <taxon>Dikarya</taxon>
        <taxon>Ascomycota</taxon>
        <taxon>Pezizomycotina</taxon>
        <taxon>Leotiomycetes</taxon>
        <taxon>Helotiales</taxon>
        <taxon>Drepanopezizaceae</taxon>
        <taxon>Diplocarpon</taxon>
    </lineage>
</organism>
<feature type="domain" description="AB hydrolase-1" evidence="3">
    <location>
        <begin position="30"/>
        <end position="106"/>
    </location>
</feature>